<proteinExistence type="predicted"/>
<feature type="coiled-coil region" evidence="1">
    <location>
        <begin position="350"/>
        <end position="398"/>
    </location>
</feature>
<evidence type="ECO:0000313" key="4">
    <source>
        <dbReference type="Proteomes" id="UP001377567"/>
    </source>
</evidence>
<keyword evidence="4" id="KW-1185">Reference proteome</keyword>
<evidence type="ECO:0000256" key="1">
    <source>
        <dbReference type="SAM" id="Coils"/>
    </source>
</evidence>
<dbReference type="EMBL" id="BTGD01000006">
    <property type="protein sequence ID" value="GMM55794.1"/>
    <property type="molecule type" value="Genomic_DNA"/>
</dbReference>
<name>A0AAV5RW50_MAUHU</name>
<dbReference type="Proteomes" id="UP001377567">
    <property type="component" value="Unassembled WGS sequence"/>
</dbReference>
<feature type="coiled-coil region" evidence="1">
    <location>
        <begin position="233"/>
        <end position="296"/>
    </location>
</feature>
<evidence type="ECO:0000313" key="3">
    <source>
        <dbReference type="EMBL" id="GMM55794.1"/>
    </source>
</evidence>
<reference evidence="3 4" key="1">
    <citation type="journal article" date="2023" name="Elife">
        <title>Identification of key yeast species and microbe-microbe interactions impacting larval growth of Drosophila in the wild.</title>
        <authorList>
            <person name="Mure A."/>
            <person name="Sugiura Y."/>
            <person name="Maeda R."/>
            <person name="Honda K."/>
            <person name="Sakurai N."/>
            <person name="Takahashi Y."/>
            <person name="Watada M."/>
            <person name="Katoh T."/>
            <person name="Gotoh A."/>
            <person name="Gotoh Y."/>
            <person name="Taniguchi I."/>
            <person name="Nakamura K."/>
            <person name="Hayashi T."/>
            <person name="Katayama T."/>
            <person name="Uemura T."/>
            <person name="Hattori Y."/>
        </authorList>
    </citation>
    <scope>NUCLEOTIDE SEQUENCE [LARGE SCALE GENOMIC DNA]</scope>
    <source>
        <strain evidence="3 4">KH-74</strain>
    </source>
</reference>
<organism evidence="3 4">
    <name type="scientific">Maudiozyma humilis</name>
    <name type="common">Sour dough yeast</name>
    <name type="synonym">Kazachstania humilis</name>
    <dbReference type="NCBI Taxonomy" id="51915"/>
    <lineage>
        <taxon>Eukaryota</taxon>
        <taxon>Fungi</taxon>
        <taxon>Dikarya</taxon>
        <taxon>Ascomycota</taxon>
        <taxon>Saccharomycotina</taxon>
        <taxon>Saccharomycetes</taxon>
        <taxon>Saccharomycetales</taxon>
        <taxon>Saccharomycetaceae</taxon>
        <taxon>Maudiozyma</taxon>
    </lineage>
</organism>
<gene>
    <name evidence="3" type="ORF">DAKH74_024100</name>
</gene>
<accession>A0AAV5RW50</accession>
<sequence length="400" mass="45948">MPCTTTPSGMESPHYTSPKDQKSTNASTTDEETSTASQDNKKTTIVIGGEQGPRQPTDADSWNPQIHCPSTRVMDTAISAVESNTAGNRQDNRDISASYDLRRWLSAFKDEYRHYWKGLVNRVEILANNDQAAITSYASIFSSITQYILTIEKKIEEHGTQLKKLLKQQFEDHKWAEYMFDQHNKKIKLAFSEIERLRKLLFKKDEENKKRMTKIDDQISSLLEKVAMRDREIAQLKAMLVQNRVNIQDVRQETEKATAESRTATRQKFEPMRLELDSLKELVKGQATQIDHLTQELIKTISLNTKLEKSHKSNMAFVTSRITTLEDKVAQMSSTIHNIRCGVLSALQSTENLDNKVSEYQSEMDKISQVCVVHGRYINNLRNIVNIKRQELEEIETLCE</sequence>
<comment type="caution">
    <text evidence="3">The sequence shown here is derived from an EMBL/GenBank/DDBJ whole genome shotgun (WGS) entry which is preliminary data.</text>
</comment>
<feature type="region of interest" description="Disordered" evidence="2">
    <location>
        <begin position="1"/>
        <end position="62"/>
    </location>
</feature>
<protein>
    <submittedName>
        <fullName evidence="3">Uncharacterized protein</fullName>
    </submittedName>
</protein>
<dbReference type="AlphaFoldDB" id="A0AAV5RW50"/>
<keyword evidence="1" id="KW-0175">Coiled coil</keyword>
<evidence type="ECO:0000256" key="2">
    <source>
        <dbReference type="SAM" id="MobiDB-lite"/>
    </source>
</evidence>